<evidence type="ECO:0000256" key="3">
    <source>
        <dbReference type="ARBA" id="ARBA00022475"/>
    </source>
</evidence>
<evidence type="ECO:0000256" key="7">
    <source>
        <dbReference type="SAM" id="Phobius"/>
    </source>
</evidence>
<evidence type="ECO:0000259" key="8">
    <source>
        <dbReference type="PROSITE" id="PS50850"/>
    </source>
</evidence>
<keyword evidence="4 7" id="KW-0812">Transmembrane</keyword>
<keyword evidence="6 7" id="KW-0472">Membrane</keyword>
<name>A0A346PTU8_9EURY</name>
<feature type="transmembrane region" description="Helical" evidence="7">
    <location>
        <begin position="53"/>
        <end position="78"/>
    </location>
</feature>
<evidence type="ECO:0000256" key="6">
    <source>
        <dbReference type="ARBA" id="ARBA00023136"/>
    </source>
</evidence>
<feature type="transmembrane region" description="Helical" evidence="7">
    <location>
        <begin position="379"/>
        <end position="401"/>
    </location>
</feature>
<feature type="transmembrane region" description="Helical" evidence="7">
    <location>
        <begin position="173"/>
        <end position="191"/>
    </location>
</feature>
<feature type="domain" description="Major facilitator superfamily (MFS) profile" evidence="8">
    <location>
        <begin position="20"/>
        <end position="430"/>
    </location>
</feature>
<reference evidence="10" key="1">
    <citation type="submission" date="2018-02" db="EMBL/GenBank/DDBJ databases">
        <title>Phenotypic and genomic properties of facultatively anaerobic sulfur-reducing natronoarchaea from hypersaline soda lakes.</title>
        <authorList>
            <person name="Sorokin D.Y."/>
            <person name="Kublanov I.V."/>
            <person name="Roman P."/>
            <person name="Sinninghe Damste J.S."/>
            <person name="Golyshin P.N."/>
            <person name="Rojo D."/>
            <person name="Ciordia S."/>
            <person name="Mena M.D.C."/>
            <person name="Ferrer M."/>
            <person name="Messina E."/>
            <person name="Smedile F."/>
            <person name="La Spada G."/>
            <person name="La Cono V."/>
            <person name="Yakimov M.M."/>
        </authorList>
    </citation>
    <scope>NUCLEOTIDE SEQUENCE [LARGE SCALE GENOMIC DNA]</scope>
    <source>
        <strain evidence="10">AArc-Mg</strain>
    </source>
</reference>
<evidence type="ECO:0000313" key="10">
    <source>
        <dbReference type="Proteomes" id="UP000258613"/>
    </source>
</evidence>
<feature type="transmembrane region" description="Helical" evidence="7">
    <location>
        <begin position="230"/>
        <end position="250"/>
    </location>
</feature>
<feature type="transmembrane region" description="Helical" evidence="7">
    <location>
        <begin position="317"/>
        <end position="335"/>
    </location>
</feature>
<dbReference type="InterPro" id="IPR011701">
    <property type="entry name" value="MFS"/>
</dbReference>
<feature type="transmembrane region" description="Helical" evidence="7">
    <location>
        <begin position="341"/>
        <end position="359"/>
    </location>
</feature>
<sequence length="430" mass="44756">MFNAPGASSLEPMDHTDRRIVLFTSAAHGLVHTYELSIPILMTVWLAEFSMTAATLGLIVTIGYGLFGVGALPGGVLVDRYGSKPLILACLGGMAASFVLVGLSGSILSLALAIGIWGVTASVYHPAGLALLSTRVERTGMALGYHGIGGNIGIALGPLATAVLLLWFDWRVVSMLLAIPAVVVLVLGFFVDTRPTAAQSTAAADGGDPAGDNDTKGKVTLSTVLEDSRALATVAFGLVIVVVMMNGLYYRAFLTFLPDLLGDLIDGLVTIELVDPESPYAEEFDLARYFYVAILIAGVFGQYLGGYLAERMAVERALVYVFGSLVLLALLFVPASATPATFVAISLLLGVTVFTIQPLEQAAVAKHSPPGTRGLSFGYTFLAIFGIGALGAGLAGLVLTVASVRELFVVLAGIAAVAAATAFVLRRRGE</sequence>
<evidence type="ECO:0000256" key="5">
    <source>
        <dbReference type="ARBA" id="ARBA00022989"/>
    </source>
</evidence>
<evidence type="ECO:0000256" key="2">
    <source>
        <dbReference type="ARBA" id="ARBA00022448"/>
    </source>
</evidence>
<dbReference type="Pfam" id="PF07690">
    <property type="entry name" value="MFS_1"/>
    <property type="match status" value="1"/>
</dbReference>
<dbReference type="Gene3D" id="1.20.1250.20">
    <property type="entry name" value="MFS general substrate transporter like domains"/>
    <property type="match status" value="1"/>
</dbReference>
<dbReference type="AlphaFoldDB" id="A0A346PTU8"/>
<feature type="transmembrane region" description="Helical" evidence="7">
    <location>
        <begin position="407"/>
        <end position="425"/>
    </location>
</feature>
<keyword evidence="10" id="KW-1185">Reference proteome</keyword>
<keyword evidence="5 7" id="KW-1133">Transmembrane helix</keyword>
<accession>A0A346PTU8</accession>
<feature type="transmembrane region" description="Helical" evidence="7">
    <location>
        <begin position="286"/>
        <end position="305"/>
    </location>
</feature>
<protein>
    <recommendedName>
        <fullName evidence="8">Major facilitator superfamily (MFS) profile domain-containing protein</fullName>
    </recommendedName>
</protein>
<dbReference type="GO" id="GO:0022857">
    <property type="term" value="F:transmembrane transporter activity"/>
    <property type="evidence" value="ECO:0007669"/>
    <property type="project" value="InterPro"/>
</dbReference>
<dbReference type="SUPFAM" id="SSF103473">
    <property type="entry name" value="MFS general substrate transporter"/>
    <property type="match status" value="1"/>
</dbReference>
<dbReference type="PANTHER" id="PTHR23517:SF2">
    <property type="entry name" value="MULTIDRUG RESISTANCE PROTEIN MDTH"/>
    <property type="match status" value="1"/>
</dbReference>
<feature type="transmembrane region" description="Helical" evidence="7">
    <location>
        <begin position="110"/>
        <end position="132"/>
    </location>
</feature>
<gene>
    <name evidence="9" type="ORF">AArcMg_2955</name>
</gene>
<evidence type="ECO:0000256" key="4">
    <source>
        <dbReference type="ARBA" id="ARBA00022692"/>
    </source>
</evidence>
<dbReference type="InterPro" id="IPR020846">
    <property type="entry name" value="MFS_dom"/>
</dbReference>
<keyword evidence="2" id="KW-0813">Transport</keyword>
<keyword evidence="3" id="KW-1003">Cell membrane</keyword>
<evidence type="ECO:0000256" key="1">
    <source>
        <dbReference type="ARBA" id="ARBA00004651"/>
    </source>
</evidence>
<evidence type="ECO:0000313" key="9">
    <source>
        <dbReference type="EMBL" id="AXR82943.1"/>
    </source>
</evidence>
<dbReference type="KEGG" id="nag:AArcMg_2955"/>
<dbReference type="PANTHER" id="PTHR23517">
    <property type="entry name" value="RESISTANCE PROTEIN MDTM, PUTATIVE-RELATED-RELATED"/>
    <property type="match status" value="1"/>
</dbReference>
<dbReference type="Proteomes" id="UP000258613">
    <property type="component" value="Chromosome"/>
</dbReference>
<feature type="transmembrane region" description="Helical" evidence="7">
    <location>
        <begin position="144"/>
        <end position="167"/>
    </location>
</feature>
<dbReference type="InterPro" id="IPR036259">
    <property type="entry name" value="MFS_trans_sf"/>
</dbReference>
<organism evidence="9 10">
    <name type="scientific">Natrarchaeobaculum sulfurireducens</name>
    <dbReference type="NCBI Taxonomy" id="2044521"/>
    <lineage>
        <taxon>Archaea</taxon>
        <taxon>Methanobacteriati</taxon>
        <taxon>Methanobacteriota</taxon>
        <taxon>Stenosarchaea group</taxon>
        <taxon>Halobacteria</taxon>
        <taxon>Halobacteriales</taxon>
        <taxon>Natrialbaceae</taxon>
        <taxon>Natrarchaeobaculum</taxon>
    </lineage>
</organism>
<dbReference type="PROSITE" id="PS50850">
    <property type="entry name" value="MFS"/>
    <property type="match status" value="1"/>
</dbReference>
<feature type="transmembrane region" description="Helical" evidence="7">
    <location>
        <begin position="20"/>
        <end position="47"/>
    </location>
</feature>
<dbReference type="EMBL" id="CP027033">
    <property type="protein sequence ID" value="AXR82943.1"/>
    <property type="molecule type" value="Genomic_DNA"/>
</dbReference>
<dbReference type="GO" id="GO:0005886">
    <property type="term" value="C:plasma membrane"/>
    <property type="evidence" value="ECO:0007669"/>
    <property type="project" value="UniProtKB-SubCell"/>
</dbReference>
<comment type="subcellular location">
    <subcellularLocation>
        <location evidence="1">Cell membrane</location>
        <topology evidence="1">Multi-pass membrane protein</topology>
    </subcellularLocation>
</comment>
<proteinExistence type="predicted"/>
<dbReference type="InterPro" id="IPR050171">
    <property type="entry name" value="MFS_Transporters"/>
</dbReference>
<feature type="transmembrane region" description="Helical" evidence="7">
    <location>
        <begin position="85"/>
        <end position="104"/>
    </location>
</feature>